<dbReference type="Gene3D" id="1.10.287.110">
    <property type="entry name" value="DnaJ domain"/>
    <property type="match status" value="1"/>
</dbReference>
<name>A0A2G8LNV7_STIJA</name>
<dbReference type="SUPFAM" id="SSF48452">
    <property type="entry name" value="TPR-like"/>
    <property type="match status" value="1"/>
</dbReference>
<dbReference type="EMBL" id="MRZV01000022">
    <property type="protein sequence ID" value="PIK61936.1"/>
    <property type="molecule type" value="Genomic_DNA"/>
</dbReference>
<feature type="region of interest" description="Disordered" evidence="3">
    <location>
        <begin position="120"/>
        <end position="308"/>
    </location>
</feature>
<dbReference type="PANTHER" id="PTHR47678:SF4">
    <property type="entry name" value="SHOCK PROTEIN 70 (HSP70)-INTERACTING PROTEIN, PUTATIVE-RELATED"/>
    <property type="match status" value="1"/>
</dbReference>
<feature type="domain" description="RRM" evidence="5">
    <location>
        <begin position="545"/>
        <end position="617"/>
    </location>
</feature>
<keyword evidence="7" id="KW-1185">Reference proteome</keyword>
<dbReference type="CDD" id="cd00590">
    <property type="entry name" value="RRM_SF"/>
    <property type="match status" value="1"/>
</dbReference>
<feature type="repeat" description="TPR" evidence="2">
    <location>
        <begin position="359"/>
        <end position="392"/>
    </location>
</feature>
<dbReference type="Gene3D" id="1.25.40.10">
    <property type="entry name" value="Tetratricopeptide repeat domain"/>
    <property type="match status" value="1"/>
</dbReference>
<feature type="compositionally biased region" description="Basic residues" evidence="3">
    <location>
        <begin position="166"/>
        <end position="181"/>
    </location>
</feature>
<feature type="region of interest" description="Disordered" evidence="3">
    <location>
        <begin position="326"/>
        <end position="352"/>
    </location>
</feature>
<dbReference type="AlphaFoldDB" id="A0A2G8LNV7"/>
<dbReference type="GO" id="GO:0003723">
    <property type="term" value="F:RNA binding"/>
    <property type="evidence" value="ECO:0007669"/>
    <property type="project" value="UniProtKB-UniRule"/>
</dbReference>
<dbReference type="Gene3D" id="3.30.70.330">
    <property type="match status" value="1"/>
</dbReference>
<dbReference type="InterPro" id="IPR019734">
    <property type="entry name" value="TPR_rpt"/>
</dbReference>
<feature type="compositionally biased region" description="Basic and acidic residues" evidence="3">
    <location>
        <begin position="244"/>
        <end position="257"/>
    </location>
</feature>
<dbReference type="InterPro" id="IPR012677">
    <property type="entry name" value="Nucleotide-bd_a/b_plait_sf"/>
</dbReference>
<dbReference type="PANTHER" id="PTHR47678">
    <property type="entry name" value="TETRATRICOPEPTIDE REPEAT PROTEIN 31"/>
    <property type="match status" value="1"/>
</dbReference>
<dbReference type="Pfam" id="PF13181">
    <property type="entry name" value="TPR_8"/>
    <property type="match status" value="1"/>
</dbReference>
<dbReference type="Pfam" id="PF00226">
    <property type="entry name" value="DnaJ"/>
    <property type="match status" value="1"/>
</dbReference>
<feature type="compositionally biased region" description="Basic and acidic residues" evidence="3">
    <location>
        <begin position="288"/>
        <end position="297"/>
    </location>
</feature>
<dbReference type="InterPro" id="IPR036869">
    <property type="entry name" value="J_dom_sf"/>
</dbReference>
<evidence type="ECO:0000259" key="4">
    <source>
        <dbReference type="PROSITE" id="PS50076"/>
    </source>
</evidence>
<feature type="compositionally biased region" description="Low complexity" evidence="3">
    <location>
        <begin position="212"/>
        <end position="243"/>
    </location>
</feature>
<feature type="compositionally biased region" description="Low complexity" evidence="3">
    <location>
        <begin position="643"/>
        <end position="672"/>
    </location>
</feature>
<evidence type="ECO:0000256" key="1">
    <source>
        <dbReference type="PROSITE-ProRule" id="PRU00176"/>
    </source>
</evidence>
<feature type="compositionally biased region" description="Polar residues" evidence="3">
    <location>
        <begin position="719"/>
        <end position="728"/>
    </location>
</feature>
<gene>
    <name evidence="6" type="ORF">BSL78_01161</name>
</gene>
<feature type="compositionally biased region" description="Polar residues" evidence="3">
    <location>
        <begin position="673"/>
        <end position="690"/>
    </location>
</feature>
<dbReference type="OrthoDB" id="2017782at2759"/>
<proteinExistence type="predicted"/>
<feature type="region of interest" description="Disordered" evidence="3">
    <location>
        <begin position="632"/>
        <end position="691"/>
    </location>
</feature>
<evidence type="ECO:0000256" key="3">
    <source>
        <dbReference type="SAM" id="MobiDB-lite"/>
    </source>
</evidence>
<dbReference type="InterPro" id="IPR001623">
    <property type="entry name" value="DnaJ_domain"/>
</dbReference>
<dbReference type="Pfam" id="PF00076">
    <property type="entry name" value="RRM_1"/>
    <property type="match status" value="1"/>
</dbReference>
<dbReference type="InterPro" id="IPR011990">
    <property type="entry name" value="TPR-like_helical_dom_sf"/>
</dbReference>
<dbReference type="SMART" id="SM00360">
    <property type="entry name" value="RRM"/>
    <property type="match status" value="1"/>
</dbReference>
<dbReference type="STRING" id="307972.A0A2G8LNV7"/>
<keyword evidence="1" id="KW-0694">RNA-binding</keyword>
<evidence type="ECO:0000259" key="5">
    <source>
        <dbReference type="PROSITE" id="PS50102"/>
    </source>
</evidence>
<dbReference type="PROSITE" id="PS50102">
    <property type="entry name" value="RRM"/>
    <property type="match status" value="1"/>
</dbReference>
<dbReference type="PROSITE" id="PS50005">
    <property type="entry name" value="TPR"/>
    <property type="match status" value="1"/>
</dbReference>
<dbReference type="Pfam" id="PF13432">
    <property type="entry name" value="TPR_16"/>
    <property type="match status" value="1"/>
</dbReference>
<dbReference type="PROSITE" id="PS50076">
    <property type="entry name" value="DNAJ_2"/>
    <property type="match status" value="1"/>
</dbReference>
<organism evidence="6 7">
    <name type="scientific">Stichopus japonicus</name>
    <name type="common">Sea cucumber</name>
    <dbReference type="NCBI Taxonomy" id="307972"/>
    <lineage>
        <taxon>Eukaryota</taxon>
        <taxon>Metazoa</taxon>
        <taxon>Echinodermata</taxon>
        <taxon>Eleutherozoa</taxon>
        <taxon>Echinozoa</taxon>
        <taxon>Holothuroidea</taxon>
        <taxon>Aspidochirotacea</taxon>
        <taxon>Aspidochirotida</taxon>
        <taxon>Stichopodidae</taxon>
        <taxon>Apostichopus</taxon>
    </lineage>
</organism>
<dbReference type="Proteomes" id="UP000230750">
    <property type="component" value="Unassembled WGS sequence"/>
</dbReference>
<reference evidence="6 7" key="1">
    <citation type="journal article" date="2017" name="PLoS Biol.">
        <title>The sea cucumber genome provides insights into morphological evolution and visceral regeneration.</title>
        <authorList>
            <person name="Zhang X."/>
            <person name="Sun L."/>
            <person name="Yuan J."/>
            <person name="Sun Y."/>
            <person name="Gao Y."/>
            <person name="Zhang L."/>
            <person name="Li S."/>
            <person name="Dai H."/>
            <person name="Hamel J.F."/>
            <person name="Liu C."/>
            <person name="Yu Y."/>
            <person name="Liu S."/>
            <person name="Lin W."/>
            <person name="Guo K."/>
            <person name="Jin S."/>
            <person name="Xu P."/>
            <person name="Storey K.B."/>
            <person name="Huan P."/>
            <person name="Zhang T."/>
            <person name="Zhou Y."/>
            <person name="Zhang J."/>
            <person name="Lin C."/>
            <person name="Li X."/>
            <person name="Xing L."/>
            <person name="Huo D."/>
            <person name="Sun M."/>
            <person name="Wang L."/>
            <person name="Mercier A."/>
            <person name="Li F."/>
            <person name="Yang H."/>
            <person name="Xiang J."/>
        </authorList>
    </citation>
    <scope>NUCLEOTIDE SEQUENCE [LARGE SCALE GENOMIC DNA]</scope>
    <source>
        <strain evidence="6">Shaxun</strain>
        <tissue evidence="6">Muscle</tissue>
    </source>
</reference>
<dbReference type="PRINTS" id="PR00625">
    <property type="entry name" value="JDOMAIN"/>
</dbReference>
<feature type="compositionally biased region" description="Basic and acidic residues" evidence="3">
    <location>
        <begin position="147"/>
        <end position="165"/>
    </location>
</feature>
<evidence type="ECO:0000313" key="7">
    <source>
        <dbReference type="Proteomes" id="UP000230750"/>
    </source>
</evidence>
<feature type="domain" description="J" evidence="4">
    <location>
        <begin position="7"/>
        <end position="76"/>
    </location>
</feature>
<dbReference type="SMART" id="SM00271">
    <property type="entry name" value="DnaJ"/>
    <property type="match status" value="1"/>
</dbReference>
<dbReference type="InterPro" id="IPR000504">
    <property type="entry name" value="RRM_dom"/>
</dbReference>
<dbReference type="InterPro" id="IPR035979">
    <property type="entry name" value="RBD_domain_sf"/>
</dbReference>
<comment type="caution">
    <text evidence="6">The sequence shown here is derived from an EMBL/GenBank/DDBJ whole genome shotgun (WGS) entry which is preliminary data.</text>
</comment>
<sequence length="735" mass="83093">MAVSISRAYEVLGLEEGASADEIRSAYKKLALAWHPDKHENSELATKKFQEISSAYKRLTTQDEEDDVELSYEEMFELFTQLVFRSRDKFSRTLYFHQAPEDPQESFSYCLNIQRESQEKYTPKVRKKSFNNTKNDISCGARPSYTEAKRNGDSLIEEIEREKRQREKKRERKKKRKQRKREGKENNNTKSSNHHSASDSDSDSEKEENTIQSKDSSKVSSNNSNSVLQPLSSSEQTMPNKKTNSSDKKPNSSDKKQPGSAKALPGRKSTPNSHSQNGVSSRQSKTSKQADKRKQHDSGSSGEDEATQGLDLNSAFFALTVNNVAKKSAGQSQKKNKKAGGKSNEGETAESIEAKIHKSRKLAIRGNELATKGDYKAAIELFSQAISLDPNDHRFFGNRSYCFDQTGLYEKALKDAERAINLSKEWPKGYFRKGRALAGLQSFNEAEKAYEQVLKLDSACEEAVQELKKVRVCQLIDMGFTKVQSEIAVLKFGSVQDAAEALLSGTLAGSPQELDEDVYISDEEDILSETIQQAKTDVRNPEKLRSLWIGNLSQSASEKHIRDLFGKFGVIESMRRLPEKFCAFINFREAVMASEAMRCLQGYQFFESQLLIKFPDHPITDGHLQTIYLKKTRPSGDNSAPSQRRQQQQQQQQQQPQQHVQQQASQQQYKQQPSTAQHHSNMHNFNSNGASRGPVNGNECYFWRDHWLLVRGPMPLPTPSASKGQTINHGKEEPL</sequence>
<accession>A0A2G8LNV7</accession>
<evidence type="ECO:0000256" key="2">
    <source>
        <dbReference type="PROSITE-ProRule" id="PRU00339"/>
    </source>
</evidence>
<dbReference type="SUPFAM" id="SSF54928">
    <property type="entry name" value="RNA-binding domain, RBD"/>
    <property type="match status" value="1"/>
</dbReference>
<dbReference type="SUPFAM" id="SSF46565">
    <property type="entry name" value="Chaperone J-domain"/>
    <property type="match status" value="1"/>
</dbReference>
<evidence type="ECO:0000313" key="6">
    <source>
        <dbReference type="EMBL" id="PIK61936.1"/>
    </source>
</evidence>
<keyword evidence="2" id="KW-0802">TPR repeat</keyword>
<feature type="compositionally biased region" description="Polar residues" evidence="3">
    <location>
        <begin position="269"/>
        <end position="287"/>
    </location>
</feature>
<dbReference type="SMART" id="SM00028">
    <property type="entry name" value="TPR"/>
    <property type="match status" value="3"/>
</dbReference>
<feature type="region of interest" description="Disordered" evidence="3">
    <location>
        <begin position="716"/>
        <end position="735"/>
    </location>
</feature>
<protein>
    <submittedName>
        <fullName evidence="6">Uncharacterized protein</fullName>
    </submittedName>
</protein>
<dbReference type="CDD" id="cd06257">
    <property type="entry name" value="DnaJ"/>
    <property type="match status" value="1"/>
</dbReference>